<dbReference type="AlphaFoldDB" id="A0AAF1K645"/>
<evidence type="ECO:0000313" key="2">
    <source>
        <dbReference type="Proteomes" id="UP001196068"/>
    </source>
</evidence>
<dbReference type="EMBL" id="JAAEDH010000028">
    <property type="protein sequence ID" value="MBR0657200.1"/>
    <property type="molecule type" value="Genomic_DNA"/>
</dbReference>
<gene>
    <name evidence="1" type="ORF">GXW79_19145</name>
</gene>
<name>A0AAF1K645_9PROT</name>
<sequence length="572" mass="58108">MSGRAAPLAPALLAHLLRDFACAIGHDGTLHRGIAAAPGEATAGAFETALAAEALTHPALARTEPALAGALVECLRAMAAGGTLVRAIGKLPLVVVSDDPERLDIRTATHEFFGNLREGVLHQRMRDATGPGVKHGGAMIEFRLWGRAHCLDVEDAIVEARVDRAPGLVRLTQVSAIVAPGRFGGAPREVGRLSYTYEIRAASGWLGVTVRFEPAPGVAPRRLRLITACDGISDGESFTEAAVDGAPVPLAAGMVTLCEGTVAAVTLRQAGAAGLRLELRPAAGAVVNAKLSVRPDAAAHWLVLRHGPEGADAVTVAEERLLLDHEIADPRADQRGRALGRARGRGVALLAVARRLALAEDGLAPVPEAERAALRGFAATLLAELRATPALAALDAGFLVLAERALGEASSPARLLALERREALGDGLERGLYGTALDQAAAIMALAELGEAGAVARALAALGIVTAPVALGGRRGMAELPAIAGMSAEDAASLALLVRALACVARARGAGALVLDPTAAARATRLGSLYTGLLDARLRGDGDGLAVADSALGGPASGAGQAATLGALAGRG</sequence>
<comment type="caution">
    <text evidence="1">The sequence shown here is derived from an EMBL/GenBank/DDBJ whole genome shotgun (WGS) entry which is preliminary data.</text>
</comment>
<proteinExistence type="predicted"/>
<reference evidence="1" key="1">
    <citation type="submission" date="2020-01" db="EMBL/GenBank/DDBJ databases">
        <authorList>
            <person name="Rat A."/>
        </authorList>
    </citation>
    <scope>NUCLEOTIDE SEQUENCE</scope>
    <source>
        <strain evidence="1">LMG 28251</strain>
    </source>
</reference>
<keyword evidence="2" id="KW-1185">Reference proteome</keyword>
<reference evidence="1" key="2">
    <citation type="journal article" date="2021" name="Syst. Appl. Microbiol.">
        <title>Roseomonas hellenica sp. nov., isolated from roots of wild-growing Alkanna tinctoria.</title>
        <authorList>
            <person name="Rat A."/>
            <person name="Naranjo H.D."/>
            <person name="Lebbe L."/>
            <person name="Cnockaert M."/>
            <person name="Krigas N."/>
            <person name="Grigoriadou K."/>
            <person name="Maloupa E."/>
            <person name="Willems A."/>
        </authorList>
    </citation>
    <scope>NUCLEOTIDE SEQUENCE</scope>
    <source>
        <strain evidence="1">LMG 28251</strain>
    </source>
</reference>
<dbReference type="RefSeq" id="WP_211876068.1">
    <property type="nucleotide sequence ID" value="NZ_JAAEDH010000028.1"/>
</dbReference>
<dbReference type="Proteomes" id="UP001196068">
    <property type="component" value="Unassembled WGS sequence"/>
</dbReference>
<evidence type="ECO:0000313" key="1">
    <source>
        <dbReference type="EMBL" id="MBR0657200.1"/>
    </source>
</evidence>
<accession>A0AAF1K645</accession>
<protein>
    <submittedName>
        <fullName evidence="1">Uncharacterized protein</fullName>
    </submittedName>
</protein>
<organism evidence="1 2">
    <name type="scientific">Plastoroseomonas arctica</name>
    <dbReference type="NCBI Taxonomy" id="1509237"/>
    <lineage>
        <taxon>Bacteria</taxon>
        <taxon>Pseudomonadati</taxon>
        <taxon>Pseudomonadota</taxon>
        <taxon>Alphaproteobacteria</taxon>
        <taxon>Acetobacterales</taxon>
        <taxon>Acetobacteraceae</taxon>
        <taxon>Plastoroseomonas</taxon>
    </lineage>
</organism>